<keyword evidence="2 5" id="KW-0812">Transmembrane</keyword>
<organism evidence="7 8">
    <name type="scientific">Saccharospirillum salsuginis</name>
    <dbReference type="NCBI Taxonomy" id="418750"/>
    <lineage>
        <taxon>Bacteria</taxon>
        <taxon>Pseudomonadati</taxon>
        <taxon>Pseudomonadota</taxon>
        <taxon>Gammaproteobacteria</taxon>
        <taxon>Oceanospirillales</taxon>
        <taxon>Saccharospirillaceae</taxon>
        <taxon>Saccharospirillum</taxon>
    </lineage>
</organism>
<dbReference type="GO" id="GO:0016020">
    <property type="term" value="C:membrane"/>
    <property type="evidence" value="ECO:0007669"/>
    <property type="project" value="UniProtKB-SubCell"/>
</dbReference>
<comment type="subcellular location">
    <subcellularLocation>
        <location evidence="1">Membrane</location>
        <topology evidence="1">Multi-pass membrane protein</topology>
    </subcellularLocation>
</comment>
<keyword evidence="8" id="KW-1185">Reference proteome</keyword>
<feature type="transmembrane region" description="Helical" evidence="5">
    <location>
        <begin position="85"/>
        <end position="103"/>
    </location>
</feature>
<feature type="transmembrane region" description="Helical" evidence="5">
    <location>
        <begin position="12"/>
        <end position="32"/>
    </location>
</feature>
<dbReference type="Proteomes" id="UP000626148">
    <property type="component" value="Unassembled WGS sequence"/>
</dbReference>
<feature type="transmembrane region" description="Helical" evidence="5">
    <location>
        <begin position="171"/>
        <end position="192"/>
    </location>
</feature>
<evidence type="ECO:0000256" key="1">
    <source>
        <dbReference type="ARBA" id="ARBA00004141"/>
    </source>
</evidence>
<keyword evidence="3 5" id="KW-1133">Transmembrane helix</keyword>
<reference evidence="7" key="2">
    <citation type="submission" date="2020-09" db="EMBL/GenBank/DDBJ databases">
        <authorList>
            <person name="Sun Q."/>
            <person name="Kim S."/>
        </authorList>
    </citation>
    <scope>NUCLEOTIDE SEQUENCE</scope>
    <source>
        <strain evidence="7">KCTC 22169</strain>
    </source>
</reference>
<evidence type="ECO:0000313" key="8">
    <source>
        <dbReference type="Proteomes" id="UP000626148"/>
    </source>
</evidence>
<evidence type="ECO:0000256" key="4">
    <source>
        <dbReference type="ARBA" id="ARBA00023136"/>
    </source>
</evidence>
<dbReference type="SUPFAM" id="SSF144091">
    <property type="entry name" value="Rhomboid-like"/>
    <property type="match status" value="1"/>
</dbReference>
<comment type="caution">
    <text evidence="7">The sequence shown here is derived from an EMBL/GenBank/DDBJ whole genome shotgun (WGS) entry which is preliminary data.</text>
</comment>
<sequence>MLTPRLAVFTTPTVQALLIIAVITFVGAWSPINDVLEYRSEWRVAGEFWRPVTAWIAQLNPQHWLINQWGLVLMALLLPTRLEKADWLALGWVWLASSVALAFSDYSQYAGLSGLLYGWLLWSLMRSPFYAAWLRWGIIAILTVKVGHENIPGLAGEGGNYVSEWIQADVAVLSHAWGLISGWLAIGLYSLVNAVKRVQVD</sequence>
<reference evidence="7" key="1">
    <citation type="journal article" date="2014" name="Int. J. Syst. Evol. Microbiol.">
        <title>Complete genome sequence of Corynebacterium casei LMG S-19264T (=DSM 44701T), isolated from a smear-ripened cheese.</title>
        <authorList>
            <consortium name="US DOE Joint Genome Institute (JGI-PGF)"/>
            <person name="Walter F."/>
            <person name="Albersmeier A."/>
            <person name="Kalinowski J."/>
            <person name="Ruckert C."/>
        </authorList>
    </citation>
    <scope>NUCLEOTIDE SEQUENCE</scope>
    <source>
        <strain evidence="7">KCTC 22169</strain>
    </source>
</reference>
<dbReference type="GO" id="GO:0004252">
    <property type="term" value="F:serine-type endopeptidase activity"/>
    <property type="evidence" value="ECO:0007669"/>
    <property type="project" value="InterPro"/>
</dbReference>
<protein>
    <recommendedName>
        <fullName evidence="6">Peptidase S54 rhomboid domain-containing protein</fullName>
    </recommendedName>
</protein>
<feature type="domain" description="Peptidase S54 rhomboid" evidence="6">
    <location>
        <begin position="46"/>
        <end position="187"/>
    </location>
</feature>
<evidence type="ECO:0000256" key="3">
    <source>
        <dbReference type="ARBA" id="ARBA00022989"/>
    </source>
</evidence>
<evidence type="ECO:0000313" key="7">
    <source>
        <dbReference type="EMBL" id="GGX74511.1"/>
    </source>
</evidence>
<evidence type="ECO:0000256" key="5">
    <source>
        <dbReference type="SAM" id="Phobius"/>
    </source>
</evidence>
<dbReference type="AlphaFoldDB" id="A0A918KUQ4"/>
<proteinExistence type="predicted"/>
<evidence type="ECO:0000259" key="6">
    <source>
        <dbReference type="Pfam" id="PF01694"/>
    </source>
</evidence>
<feature type="transmembrane region" description="Helical" evidence="5">
    <location>
        <begin position="109"/>
        <end position="125"/>
    </location>
</feature>
<keyword evidence="4 5" id="KW-0472">Membrane</keyword>
<dbReference type="EMBL" id="BMXR01000018">
    <property type="protein sequence ID" value="GGX74511.1"/>
    <property type="molecule type" value="Genomic_DNA"/>
</dbReference>
<dbReference type="Pfam" id="PF01694">
    <property type="entry name" value="Rhomboid"/>
    <property type="match status" value="1"/>
</dbReference>
<dbReference type="InterPro" id="IPR035952">
    <property type="entry name" value="Rhomboid-like_sf"/>
</dbReference>
<dbReference type="InterPro" id="IPR022764">
    <property type="entry name" value="Peptidase_S54_rhomboid_dom"/>
</dbReference>
<name>A0A918KUQ4_9GAMM</name>
<accession>A0A918KUQ4</accession>
<gene>
    <name evidence="7" type="ORF">GCM10007392_47360</name>
</gene>
<dbReference type="Gene3D" id="1.20.1540.10">
    <property type="entry name" value="Rhomboid-like"/>
    <property type="match status" value="1"/>
</dbReference>
<evidence type="ECO:0000256" key="2">
    <source>
        <dbReference type="ARBA" id="ARBA00022692"/>
    </source>
</evidence>